<dbReference type="AlphaFoldDB" id="A0A6H5HL20"/>
<evidence type="ECO:0000313" key="1">
    <source>
        <dbReference type="EMBL" id="CAB0017923.1"/>
    </source>
</evidence>
<dbReference type="Proteomes" id="UP000479000">
    <property type="component" value="Unassembled WGS sequence"/>
</dbReference>
<protein>
    <submittedName>
        <fullName evidence="1">Uncharacterized protein</fullName>
    </submittedName>
</protein>
<sequence>MRWIIYEGVKHCYVRAIKSQTAFSPRRFSLFTLPGINGAIIHGSSSLRLLSAGILAGSSFLKASFLAKASDT</sequence>
<gene>
    <name evidence="1" type="ORF">NTEN_LOCUS21840</name>
</gene>
<organism evidence="1 2">
    <name type="scientific">Nesidiocoris tenuis</name>
    <dbReference type="NCBI Taxonomy" id="355587"/>
    <lineage>
        <taxon>Eukaryota</taxon>
        <taxon>Metazoa</taxon>
        <taxon>Ecdysozoa</taxon>
        <taxon>Arthropoda</taxon>
        <taxon>Hexapoda</taxon>
        <taxon>Insecta</taxon>
        <taxon>Pterygota</taxon>
        <taxon>Neoptera</taxon>
        <taxon>Paraneoptera</taxon>
        <taxon>Hemiptera</taxon>
        <taxon>Heteroptera</taxon>
        <taxon>Panheteroptera</taxon>
        <taxon>Cimicomorpha</taxon>
        <taxon>Miridae</taxon>
        <taxon>Dicyphina</taxon>
        <taxon>Nesidiocoris</taxon>
    </lineage>
</organism>
<reference evidence="1 2" key="1">
    <citation type="submission" date="2020-02" db="EMBL/GenBank/DDBJ databases">
        <authorList>
            <person name="Ferguson B K."/>
        </authorList>
    </citation>
    <scope>NUCLEOTIDE SEQUENCE [LARGE SCALE GENOMIC DNA]</scope>
</reference>
<dbReference type="EMBL" id="CADCXU010032071">
    <property type="protein sequence ID" value="CAB0017923.1"/>
    <property type="molecule type" value="Genomic_DNA"/>
</dbReference>
<evidence type="ECO:0000313" key="2">
    <source>
        <dbReference type="Proteomes" id="UP000479000"/>
    </source>
</evidence>
<keyword evidence="2" id="KW-1185">Reference proteome</keyword>
<name>A0A6H5HL20_9HEMI</name>
<accession>A0A6H5HL20</accession>
<proteinExistence type="predicted"/>